<dbReference type="Gene3D" id="2.60.120.680">
    <property type="entry name" value="GOLD domain"/>
    <property type="match status" value="1"/>
</dbReference>
<dbReference type="Pfam" id="PF00650">
    <property type="entry name" value="CRAL_TRIO"/>
    <property type="match status" value="1"/>
</dbReference>
<evidence type="ECO:0000313" key="4">
    <source>
        <dbReference type="EMBL" id="CAL1296153.1"/>
    </source>
</evidence>
<evidence type="ECO:0000259" key="2">
    <source>
        <dbReference type="PROSITE" id="PS50191"/>
    </source>
</evidence>
<reference evidence="4 5" key="1">
    <citation type="submission" date="2024-04" db="EMBL/GenBank/DDBJ databases">
        <authorList>
            <person name="Rising A."/>
            <person name="Reimegard J."/>
            <person name="Sonavane S."/>
            <person name="Akerstrom W."/>
            <person name="Nylinder S."/>
            <person name="Hedman E."/>
            <person name="Kallberg Y."/>
        </authorList>
    </citation>
    <scope>NUCLEOTIDE SEQUENCE [LARGE SCALE GENOMIC DNA]</scope>
</reference>
<dbReference type="SUPFAM" id="SSF101576">
    <property type="entry name" value="Supernatant protein factor (SPF), C-terminal domain"/>
    <property type="match status" value="1"/>
</dbReference>
<dbReference type="EMBL" id="CAXIEN010000390">
    <property type="protein sequence ID" value="CAL1296153.1"/>
    <property type="molecule type" value="Genomic_DNA"/>
</dbReference>
<dbReference type="Pfam" id="PF25099">
    <property type="entry name" value="GOLD_PATL1_C"/>
    <property type="match status" value="1"/>
</dbReference>
<evidence type="ECO:0000313" key="5">
    <source>
        <dbReference type="Proteomes" id="UP001497382"/>
    </source>
</evidence>
<dbReference type="PANTHER" id="PTHR23324">
    <property type="entry name" value="SEC14 RELATED PROTEIN"/>
    <property type="match status" value="1"/>
</dbReference>
<dbReference type="PRINTS" id="PR00180">
    <property type="entry name" value="CRETINALDHBP"/>
</dbReference>
<keyword evidence="1" id="KW-0472">Membrane</keyword>
<keyword evidence="5" id="KW-1185">Reference proteome</keyword>
<dbReference type="PROSITE" id="PS50866">
    <property type="entry name" value="GOLD"/>
    <property type="match status" value="1"/>
</dbReference>
<protein>
    <recommendedName>
        <fullName evidence="6">SEC14-like protein 2</fullName>
    </recommendedName>
</protein>
<dbReference type="SMART" id="SM00516">
    <property type="entry name" value="SEC14"/>
    <property type="match status" value="1"/>
</dbReference>
<dbReference type="InterPro" id="IPR036598">
    <property type="entry name" value="GOLD_dom_sf"/>
</dbReference>
<dbReference type="InterPro" id="IPR001251">
    <property type="entry name" value="CRAL-TRIO_dom"/>
</dbReference>
<dbReference type="InterPro" id="IPR036273">
    <property type="entry name" value="CRAL/TRIO_N_dom_sf"/>
</dbReference>
<dbReference type="SMART" id="SM01100">
    <property type="entry name" value="CRAL_TRIO_N"/>
    <property type="match status" value="1"/>
</dbReference>
<proteinExistence type="predicted"/>
<dbReference type="InterPro" id="IPR036865">
    <property type="entry name" value="CRAL-TRIO_dom_sf"/>
</dbReference>
<sequence>MTISTQLKNEDKEAIEELRKRVGNELSSELCDDTNMFYRFLKARDFHIDHAEDMLKKHIEWRKEYSVDTILQDYIPHEALSIYFPGNLIGFDKENCPVKYFAFGNLDAKGVRRAANFPEIMKYVIYSQEKEINVLKQQSRKFGKDLPGSVYILDFNNFSLSAATDMKTLEHSSILSKMYQDNYPERLKAVYIINVSPYFYLAFNIIKVFIAASILRKIHFCKRDFQEKLLKIIDADQLPAFLGGHRTDPDGNPLCKSFVNHAGVIPPKYFKNKCSRDFKNKIDVNKLCVQRMSAEEIEIQVKEPGFLIEWEFEIQNRDIEFGIYFKDNTEKRHPIIPLKKVDEEEFTETGNYRAENAGTYILVFNNSYSWMRSKDIIYRVVVKNPINPDYIPPE</sequence>
<evidence type="ECO:0000256" key="1">
    <source>
        <dbReference type="SAM" id="Phobius"/>
    </source>
</evidence>
<dbReference type="InterPro" id="IPR011074">
    <property type="entry name" value="CRAL/TRIO_N_dom"/>
</dbReference>
<feature type="transmembrane region" description="Helical" evidence="1">
    <location>
        <begin position="198"/>
        <end position="215"/>
    </location>
</feature>
<name>A0AAV2BIV5_9ARAC</name>
<dbReference type="AlphaFoldDB" id="A0AAV2BIV5"/>
<dbReference type="PROSITE" id="PS50191">
    <property type="entry name" value="CRAL_TRIO"/>
    <property type="match status" value="1"/>
</dbReference>
<gene>
    <name evidence="4" type="ORF">LARSCL_LOCUS19656</name>
</gene>
<keyword evidence="1" id="KW-0812">Transmembrane</keyword>
<keyword evidence="1" id="KW-1133">Transmembrane helix</keyword>
<comment type="caution">
    <text evidence="4">The sequence shown here is derived from an EMBL/GenBank/DDBJ whole genome shotgun (WGS) entry which is preliminary data.</text>
</comment>
<feature type="domain" description="GOLD" evidence="3">
    <location>
        <begin position="272"/>
        <end position="382"/>
    </location>
</feature>
<dbReference type="PANTHER" id="PTHR23324:SF83">
    <property type="entry name" value="SEC14-LIKE PROTEIN 2"/>
    <property type="match status" value="1"/>
</dbReference>
<dbReference type="GO" id="GO:0005737">
    <property type="term" value="C:cytoplasm"/>
    <property type="evidence" value="ECO:0007669"/>
    <property type="project" value="TreeGrafter"/>
</dbReference>
<evidence type="ECO:0000259" key="3">
    <source>
        <dbReference type="PROSITE" id="PS50866"/>
    </source>
</evidence>
<dbReference type="InterPro" id="IPR009038">
    <property type="entry name" value="GOLD_dom"/>
</dbReference>
<accession>A0AAV2BIV5</accession>
<dbReference type="CDD" id="cd00170">
    <property type="entry name" value="SEC14"/>
    <property type="match status" value="1"/>
</dbReference>
<evidence type="ECO:0008006" key="6">
    <source>
        <dbReference type="Google" id="ProtNLM"/>
    </source>
</evidence>
<dbReference type="InterPro" id="IPR056794">
    <property type="entry name" value="PATL1-6_C_GOLD"/>
</dbReference>
<dbReference type="SUPFAM" id="SSF52087">
    <property type="entry name" value="CRAL/TRIO domain"/>
    <property type="match status" value="1"/>
</dbReference>
<organism evidence="4 5">
    <name type="scientific">Larinioides sclopetarius</name>
    <dbReference type="NCBI Taxonomy" id="280406"/>
    <lineage>
        <taxon>Eukaryota</taxon>
        <taxon>Metazoa</taxon>
        <taxon>Ecdysozoa</taxon>
        <taxon>Arthropoda</taxon>
        <taxon>Chelicerata</taxon>
        <taxon>Arachnida</taxon>
        <taxon>Araneae</taxon>
        <taxon>Araneomorphae</taxon>
        <taxon>Entelegynae</taxon>
        <taxon>Araneoidea</taxon>
        <taxon>Araneidae</taxon>
        <taxon>Larinioides</taxon>
    </lineage>
</organism>
<feature type="domain" description="CRAL-TRIO" evidence="2">
    <location>
        <begin position="76"/>
        <end position="250"/>
    </location>
</feature>
<dbReference type="Proteomes" id="UP001497382">
    <property type="component" value="Unassembled WGS sequence"/>
</dbReference>
<dbReference type="SUPFAM" id="SSF46938">
    <property type="entry name" value="CRAL/TRIO N-terminal domain"/>
    <property type="match status" value="1"/>
</dbReference>
<dbReference type="Gene3D" id="3.40.525.10">
    <property type="entry name" value="CRAL-TRIO lipid binding domain"/>
    <property type="match status" value="1"/>
</dbReference>
<dbReference type="InterPro" id="IPR051064">
    <property type="entry name" value="SEC14/CRAL-TRIO_domain"/>
</dbReference>